<organism evidence="2 3">
    <name type="scientific">Nocardioides jiangsuensis</name>
    <dbReference type="NCBI Taxonomy" id="2866161"/>
    <lineage>
        <taxon>Bacteria</taxon>
        <taxon>Bacillati</taxon>
        <taxon>Actinomycetota</taxon>
        <taxon>Actinomycetes</taxon>
        <taxon>Propionibacteriales</taxon>
        <taxon>Nocardioidaceae</taxon>
        <taxon>Nocardioides</taxon>
    </lineage>
</organism>
<dbReference type="GO" id="GO:0016787">
    <property type="term" value="F:hydrolase activity"/>
    <property type="evidence" value="ECO:0007669"/>
    <property type="project" value="UniProtKB-KW"/>
</dbReference>
<dbReference type="InterPro" id="IPR038460">
    <property type="entry name" value="AcetylCoA_hyd_C_sf"/>
</dbReference>
<dbReference type="EMBL" id="JAIEZQ010000002">
    <property type="protein sequence ID" value="MBY9075560.1"/>
    <property type="molecule type" value="Genomic_DNA"/>
</dbReference>
<protein>
    <submittedName>
        <fullName evidence="2">Acetyl-CoA hydrolase</fullName>
    </submittedName>
</protein>
<dbReference type="InterPro" id="IPR037171">
    <property type="entry name" value="NagB/RpiA_transferase-like"/>
</dbReference>
<proteinExistence type="predicted"/>
<dbReference type="Proteomes" id="UP000754710">
    <property type="component" value="Unassembled WGS sequence"/>
</dbReference>
<feature type="domain" description="Acetyl-CoA hydrolase/transferase C-terminal" evidence="1">
    <location>
        <begin position="231"/>
        <end position="381"/>
    </location>
</feature>
<reference evidence="2 3" key="1">
    <citation type="submission" date="2021-08" db="EMBL/GenBank/DDBJ databases">
        <title>Nocardioides bacterium WL0053 sp. nov., isolated from the sediment.</title>
        <authorList>
            <person name="Wang L."/>
            <person name="Zhang D."/>
            <person name="Zhang A."/>
        </authorList>
    </citation>
    <scope>NUCLEOTIDE SEQUENCE [LARGE SCALE GENOMIC DNA]</scope>
    <source>
        <strain evidence="2 3">WL0053</strain>
    </source>
</reference>
<gene>
    <name evidence="2" type="ORF">K1X13_12075</name>
</gene>
<evidence type="ECO:0000259" key="1">
    <source>
        <dbReference type="Pfam" id="PF13336"/>
    </source>
</evidence>
<keyword evidence="3" id="KW-1185">Reference proteome</keyword>
<evidence type="ECO:0000313" key="3">
    <source>
        <dbReference type="Proteomes" id="UP000754710"/>
    </source>
</evidence>
<dbReference type="SUPFAM" id="SSF100950">
    <property type="entry name" value="NagB/RpiA/CoA transferase-like"/>
    <property type="match status" value="2"/>
</dbReference>
<dbReference type="Gene3D" id="3.40.1080.10">
    <property type="entry name" value="Glutaconate Coenzyme A-transferase"/>
    <property type="match status" value="1"/>
</dbReference>
<dbReference type="InterPro" id="IPR026888">
    <property type="entry name" value="AcetylCoA_hyd_C"/>
</dbReference>
<sequence length="387" mass="41762">MVASGNFATPYAVLGLLDKACASYRLNLLNAQPGIPDRPGVVHETSFVGPGMRTSRDLSYVPSRLSLLPRLFRTGLPPDVVLVHTSLPHQGTVSLGTEVNVLPAAVEEVRRRGGLVVAQMNPRMPYTYGDAVLPLDMLDHVLEVDAPLASPGHVEIDDAARAIGTLVADRVLDGAVLQTGIGAVPDATLLGLTGRRGLSVWSEMFSDGVLALDRAGALDEGKPVTASFVFGSPELYAWVHRNERVRLLRTEKTNDPALIKLHHRMVSVNTALQVDLFGQANASRIGRRIYSGTGGQTDFVVGAMHAPEGQAIVALRSWHPRADCSTIVPLVDEPVTSFQMSAVVTEQGVAEVFGHDQRSQARNLITRAAHPRVREELWEEAEALHLT</sequence>
<comment type="caution">
    <text evidence="2">The sequence shown here is derived from an EMBL/GenBank/DDBJ whole genome shotgun (WGS) entry which is preliminary data.</text>
</comment>
<dbReference type="PANTHER" id="PTHR21432:SF20">
    <property type="entry name" value="ACETYL-COA HYDROLASE"/>
    <property type="match status" value="1"/>
</dbReference>
<name>A0ABS7RKH9_9ACTN</name>
<dbReference type="Pfam" id="PF13336">
    <property type="entry name" value="AcetylCoA_hyd_C"/>
    <property type="match status" value="1"/>
</dbReference>
<keyword evidence="2" id="KW-0378">Hydrolase</keyword>
<accession>A0ABS7RKH9</accession>
<dbReference type="PANTHER" id="PTHR21432">
    <property type="entry name" value="ACETYL-COA HYDROLASE-RELATED"/>
    <property type="match status" value="1"/>
</dbReference>
<dbReference type="Gene3D" id="3.30.750.70">
    <property type="entry name" value="4-hydroxybutyrate coenzyme like domains"/>
    <property type="match status" value="1"/>
</dbReference>
<dbReference type="InterPro" id="IPR046433">
    <property type="entry name" value="ActCoA_hydro"/>
</dbReference>
<evidence type="ECO:0000313" key="2">
    <source>
        <dbReference type="EMBL" id="MBY9075560.1"/>
    </source>
</evidence>
<dbReference type="Gene3D" id="3.40.1080.20">
    <property type="entry name" value="Acetyl-CoA hydrolase/transferase C-terminal domain"/>
    <property type="match status" value="1"/>
</dbReference>